<accession>A0A139AFA4</accession>
<name>A0A139AFA4_GONPJ</name>
<gene>
    <name evidence="1" type="ORF">M427DRAFT_56782</name>
</gene>
<dbReference type="Proteomes" id="UP000070544">
    <property type="component" value="Unassembled WGS sequence"/>
</dbReference>
<sequence length="320" mass="35317">MAAGWIVPSLGCSQAECVSILTHNIRGLNFEGTGVTERTLFRVLQLPRIISLSFRRCPAINLVQLSTVFTNVGLFSKGPSATAVRFASRDTLQYLDVSNIEWWDLHSLHDTFRQVATVLFPNIVSIKPPTCAACAGSIVAADAKLPRYCTWDATDRTVDEAATRLCWCCLKSARCEQCGGFFEEVMRESYSGGRGLVRTKCGVCIQTTLFSCHSCVLAEPPKCGDAACTELICRTCIDRIAETPEGKLCAGCGVVLCVMHIPPSEVYCKGQWWVYRERHCSVCMLNRPTCDTCGMLAHVERREPHKIVSHVAQIVRETLG</sequence>
<evidence type="ECO:0000313" key="2">
    <source>
        <dbReference type="Proteomes" id="UP000070544"/>
    </source>
</evidence>
<reference evidence="1 2" key="1">
    <citation type="journal article" date="2015" name="Genome Biol. Evol.">
        <title>Phylogenomic analyses indicate that early fungi evolved digesting cell walls of algal ancestors of land plants.</title>
        <authorList>
            <person name="Chang Y."/>
            <person name="Wang S."/>
            <person name="Sekimoto S."/>
            <person name="Aerts A.L."/>
            <person name="Choi C."/>
            <person name="Clum A."/>
            <person name="LaButti K.M."/>
            <person name="Lindquist E.A."/>
            <person name="Yee Ngan C."/>
            <person name="Ohm R.A."/>
            <person name="Salamov A.A."/>
            <person name="Grigoriev I.V."/>
            <person name="Spatafora J.W."/>
            <person name="Berbee M.L."/>
        </authorList>
    </citation>
    <scope>NUCLEOTIDE SEQUENCE [LARGE SCALE GENOMIC DNA]</scope>
    <source>
        <strain evidence="1 2">JEL478</strain>
    </source>
</reference>
<dbReference type="AlphaFoldDB" id="A0A139AFA4"/>
<organism evidence="1 2">
    <name type="scientific">Gonapodya prolifera (strain JEL478)</name>
    <name type="common">Monoblepharis prolifera</name>
    <dbReference type="NCBI Taxonomy" id="1344416"/>
    <lineage>
        <taxon>Eukaryota</taxon>
        <taxon>Fungi</taxon>
        <taxon>Fungi incertae sedis</taxon>
        <taxon>Chytridiomycota</taxon>
        <taxon>Chytridiomycota incertae sedis</taxon>
        <taxon>Monoblepharidomycetes</taxon>
        <taxon>Monoblepharidales</taxon>
        <taxon>Gonapodyaceae</taxon>
        <taxon>Gonapodya</taxon>
    </lineage>
</organism>
<dbReference type="EMBL" id="KQ965762">
    <property type="protein sequence ID" value="KXS15438.1"/>
    <property type="molecule type" value="Genomic_DNA"/>
</dbReference>
<evidence type="ECO:0000313" key="1">
    <source>
        <dbReference type="EMBL" id="KXS15438.1"/>
    </source>
</evidence>
<proteinExistence type="predicted"/>
<keyword evidence="2" id="KW-1185">Reference proteome</keyword>
<protein>
    <submittedName>
        <fullName evidence="1">Uncharacterized protein</fullName>
    </submittedName>
</protein>